<keyword evidence="6" id="KW-1185">Reference proteome</keyword>
<dbReference type="RefSeq" id="WP_183593880.1">
    <property type="nucleotide sequence ID" value="NZ_JACHWR010000002.1"/>
</dbReference>
<dbReference type="InterPro" id="IPR017871">
    <property type="entry name" value="ABC_transporter-like_CS"/>
</dbReference>
<dbReference type="AlphaFoldDB" id="A0A7W4Z2B7"/>
<dbReference type="PROSITE" id="PS50893">
    <property type="entry name" value="ABC_TRANSPORTER_2"/>
    <property type="match status" value="1"/>
</dbReference>
<dbReference type="PANTHER" id="PTHR45772">
    <property type="entry name" value="CONSERVED COMPONENT OF ABC TRANSPORTER FOR NATURAL AMINO ACIDS-RELATED"/>
    <property type="match status" value="1"/>
</dbReference>
<feature type="domain" description="ABC transporter" evidence="4">
    <location>
        <begin position="2"/>
        <end position="247"/>
    </location>
</feature>
<dbReference type="GO" id="GO:0016887">
    <property type="term" value="F:ATP hydrolysis activity"/>
    <property type="evidence" value="ECO:0007669"/>
    <property type="project" value="InterPro"/>
</dbReference>
<sequence length="253" mass="26736">MLRAEGVSVHYGGVRAVDGVDAHLDEGELLGLIGPNGSGKSTLLNALCGVVAASGKVRIDGRPMPLGSPAAARRNGIARVFQVPQTYPELSALENVVVGSHEQGLVGVAGAWFRRRAMWRLERSRCREAMETLEMLGLADVAAAPAESLSYGQRRLVDLARAMVAQPRLVLLDEPSAGLNDSETEHLGGLLRTINRDLPMVLVDHKMGLITSLCHRVTVLDTGTVVADGPPGEVLADPAVIRAYLGGPVDAES</sequence>
<dbReference type="Proteomes" id="UP000589626">
    <property type="component" value="Unassembled WGS sequence"/>
</dbReference>
<dbReference type="GO" id="GO:0005886">
    <property type="term" value="C:plasma membrane"/>
    <property type="evidence" value="ECO:0007669"/>
    <property type="project" value="TreeGrafter"/>
</dbReference>
<dbReference type="CDD" id="cd03219">
    <property type="entry name" value="ABC_Mj1267_LivG_branched"/>
    <property type="match status" value="1"/>
</dbReference>
<dbReference type="PROSITE" id="PS00211">
    <property type="entry name" value="ABC_TRANSPORTER_1"/>
    <property type="match status" value="1"/>
</dbReference>
<keyword evidence="3" id="KW-0067">ATP-binding</keyword>
<dbReference type="GO" id="GO:0005524">
    <property type="term" value="F:ATP binding"/>
    <property type="evidence" value="ECO:0007669"/>
    <property type="project" value="UniProtKB-KW"/>
</dbReference>
<dbReference type="EMBL" id="JACHWR010000002">
    <property type="protein sequence ID" value="MBB3043727.1"/>
    <property type="molecule type" value="Genomic_DNA"/>
</dbReference>
<dbReference type="Gene3D" id="3.40.50.300">
    <property type="entry name" value="P-loop containing nucleotide triphosphate hydrolases"/>
    <property type="match status" value="1"/>
</dbReference>
<name>A0A7W4Z2B7_9ACTN</name>
<dbReference type="SUPFAM" id="SSF52540">
    <property type="entry name" value="P-loop containing nucleoside triphosphate hydrolases"/>
    <property type="match status" value="1"/>
</dbReference>
<dbReference type="PANTHER" id="PTHR45772:SF9">
    <property type="entry name" value="CONSERVED COMPONENT OF ABC TRANSPORTER FOR NATURAL AMINO ACIDS"/>
    <property type="match status" value="1"/>
</dbReference>
<organism evidence="5 6">
    <name type="scientific">Nocardioides soli</name>
    <dbReference type="NCBI Taxonomy" id="1036020"/>
    <lineage>
        <taxon>Bacteria</taxon>
        <taxon>Bacillati</taxon>
        <taxon>Actinomycetota</taxon>
        <taxon>Actinomycetes</taxon>
        <taxon>Propionibacteriales</taxon>
        <taxon>Nocardioidaceae</taxon>
        <taxon>Nocardioides</taxon>
    </lineage>
</organism>
<dbReference type="Pfam" id="PF00005">
    <property type="entry name" value="ABC_tran"/>
    <property type="match status" value="1"/>
</dbReference>
<dbReference type="InterPro" id="IPR027417">
    <property type="entry name" value="P-loop_NTPase"/>
</dbReference>
<dbReference type="InterPro" id="IPR003593">
    <property type="entry name" value="AAA+_ATPase"/>
</dbReference>
<accession>A0A7W4Z2B7</accession>
<reference evidence="5 6" key="1">
    <citation type="submission" date="2020-08" db="EMBL/GenBank/DDBJ databases">
        <title>Sequencing the genomes of 1000 actinobacteria strains.</title>
        <authorList>
            <person name="Klenk H.-P."/>
        </authorList>
    </citation>
    <scope>NUCLEOTIDE SEQUENCE [LARGE SCALE GENOMIC DNA]</scope>
    <source>
        <strain evidence="5 6">DSM 105498</strain>
    </source>
</reference>
<evidence type="ECO:0000256" key="1">
    <source>
        <dbReference type="ARBA" id="ARBA00022448"/>
    </source>
</evidence>
<dbReference type="SMART" id="SM00382">
    <property type="entry name" value="AAA"/>
    <property type="match status" value="1"/>
</dbReference>
<dbReference type="InterPro" id="IPR003439">
    <property type="entry name" value="ABC_transporter-like_ATP-bd"/>
</dbReference>
<dbReference type="InterPro" id="IPR032823">
    <property type="entry name" value="BCA_ABC_TP_C"/>
</dbReference>
<evidence type="ECO:0000313" key="6">
    <source>
        <dbReference type="Proteomes" id="UP000589626"/>
    </source>
</evidence>
<evidence type="ECO:0000256" key="3">
    <source>
        <dbReference type="ARBA" id="ARBA00022840"/>
    </source>
</evidence>
<evidence type="ECO:0000313" key="5">
    <source>
        <dbReference type="EMBL" id="MBB3043727.1"/>
    </source>
</evidence>
<keyword evidence="2" id="KW-0547">Nucleotide-binding</keyword>
<dbReference type="InterPro" id="IPR051120">
    <property type="entry name" value="ABC_AA/LPS_Transport"/>
</dbReference>
<dbReference type="Pfam" id="PF12399">
    <property type="entry name" value="BCA_ABC_TP_C"/>
    <property type="match status" value="1"/>
</dbReference>
<protein>
    <submittedName>
        <fullName evidence="5">ABC-type branched-subunit amino acid transport system ATPase component</fullName>
    </submittedName>
</protein>
<keyword evidence="1" id="KW-0813">Transport</keyword>
<evidence type="ECO:0000256" key="2">
    <source>
        <dbReference type="ARBA" id="ARBA00022741"/>
    </source>
</evidence>
<proteinExistence type="predicted"/>
<comment type="caution">
    <text evidence="5">The sequence shown here is derived from an EMBL/GenBank/DDBJ whole genome shotgun (WGS) entry which is preliminary data.</text>
</comment>
<gene>
    <name evidence="5" type="ORF">FHU40_003545</name>
</gene>
<evidence type="ECO:0000259" key="4">
    <source>
        <dbReference type="PROSITE" id="PS50893"/>
    </source>
</evidence>